<dbReference type="OrthoDB" id="2927810at2759"/>
<evidence type="ECO:0000313" key="2">
    <source>
        <dbReference type="EMBL" id="GBE78847.1"/>
    </source>
</evidence>
<evidence type="ECO:0000256" key="1">
    <source>
        <dbReference type="SAM" id="SignalP"/>
    </source>
</evidence>
<accession>A0A401G9L2</accession>
<organism evidence="2 3">
    <name type="scientific">Sparassis crispa</name>
    <dbReference type="NCBI Taxonomy" id="139825"/>
    <lineage>
        <taxon>Eukaryota</taxon>
        <taxon>Fungi</taxon>
        <taxon>Dikarya</taxon>
        <taxon>Basidiomycota</taxon>
        <taxon>Agaricomycotina</taxon>
        <taxon>Agaricomycetes</taxon>
        <taxon>Polyporales</taxon>
        <taxon>Sparassidaceae</taxon>
        <taxon>Sparassis</taxon>
    </lineage>
</organism>
<evidence type="ECO:0000313" key="3">
    <source>
        <dbReference type="Proteomes" id="UP000287166"/>
    </source>
</evidence>
<keyword evidence="3" id="KW-1185">Reference proteome</keyword>
<dbReference type="AlphaFoldDB" id="A0A401G9L2"/>
<dbReference type="RefSeq" id="XP_027609760.1">
    <property type="nucleotide sequence ID" value="XM_027753959.1"/>
</dbReference>
<reference evidence="2 3" key="1">
    <citation type="journal article" date="2018" name="Sci. Rep.">
        <title>Genome sequence of the cauliflower mushroom Sparassis crispa (Hanabiratake) and its association with beneficial usage.</title>
        <authorList>
            <person name="Kiyama R."/>
            <person name="Furutani Y."/>
            <person name="Kawaguchi K."/>
            <person name="Nakanishi T."/>
        </authorList>
    </citation>
    <scope>NUCLEOTIDE SEQUENCE [LARGE SCALE GENOMIC DNA]</scope>
</reference>
<feature type="signal peptide" evidence="1">
    <location>
        <begin position="1"/>
        <end position="23"/>
    </location>
</feature>
<protein>
    <submittedName>
        <fullName evidence="2">Unnamed protein</fullName>
    </submittedName>
</protein>
<dbReference type="EMBL" id="BFAD01000002">
    <property type="protein sequence ID" value="GBE78847.1"/>
    <property type="molecule type" value="Genomic_DNA"/>
</dbReference>
<dbReference type="Proteomes" id="UP000287166">
    <property type="component" value="Unassembled WGS sequence"/>
</dbReference>
<proteinExistence type="predicted"/>
<gene>
    <name evidence="2" type="ORF">SCP_0200440</name>
</gene>
<sequence length="160" mass="17981">MKFSWTYLFQLISASLLVGRAAAAPTPEPQPNRAIEARRGDEYLWYIDEAESIHLSELLGVDFHRLGITGVLIDGPKMKCENCGKYTGLDDIVHSALEDGIHRKEYLVKVLEERESHASPPHVVRCSTAGCSRAYEEPRGWGSRWISKTETEENAHVEDA</sequence>
<keyword evidence="1" id="KW-0732">Signal</keyword>
<name>A0A401G9L2_9APHY</name>
<feature type="chain" id="PRO_5019024266" evidence="1">
    <location>
        <begin position="24"/>
        <end position="160"/>
    </location>
</feature>
<dbReference type="GeneID" id="38775764"/>
<dbReference type="InParanoid" id="A0A401G9L2"/>
<comment type="caution">
    <text evidence="2">The sequence shown here is derived from an EMBL/GenBank/DDBJ whole genome shotgun (WGS) entry which is preliminary data.</text>
</comment>